<dbReference type="EMBL" id="CP119325">
    <property type="protein sequence ID" value="WEK32947.1"/>
    <property type="molecule type" value="Genomic_DNA"/>
</dbReference>
<proteinExistence type="predicted"/>
<evidence type="ECO:0000313" key="2">
    <source>
        <dbReference type="EMBL" id="WEK32947.1"/>
    </source>
</evidence>
<accession>A0AAJ6BE80</accession>
<dbReference type="InterPro" id="IPR003615">
    <property type="entry name" value="HNH_nuc"/>
</dbReference>
<evidence type="ECO:0000313" key="3">
    <source>
        <dbReference type="Proteomes" id="UP001216329"/>
    </source>
</evidence>
<gene>
    <name evidence="2" type="ORF">P0Y58_12400</name>
</gene>
<name>A0AAJ6BE80_9PSED</name>
<dbReference type="Proteomes" id="UP001216329">
    <property type="component" value="Chromosome"/>
</dbReference>
<dbReference type="InterPro" id="IPR056079">
    <property type="entry name" value="DUF7662"/>
</dbReference>
<dbReference type="Pfam" id="PF24698">
    <property type="entry name" value="DUF7662"/>
    <property type="match status" value="1"/>
</dbReference>
<dbReference type="CDD" id="cd00085">
    <property type="entry name" value="HNHc"/>
    <property type="match status" value="1"/>
</dbReference>
<protein>
    <recommendedName>
        <fullName evidence="1">DUF7662 domain-containing protein</fullName>
    </recommendedName>
</protein>
<dbReference type="AlphaFoldDB" id="A0AAJ6BE80"/>
<organism evidence="2 3">
    <name type="scientific">Candidatus Pseudomonas phytovorans</name>
    <dbReference type="NCBI Taxonomy" id="3121377"/>
    <lineage>
        <taxon>Bacteria</taxon>
        <taxon>Pseudomonadati</taxon>
        <taxon>Pseudomonadota</taxon>
        <taxon>Gammaproteobacteria</taxon>
        <taxon>Pseudomonadales</taxon>
        <taxon>Pseudomonadaceae</taxon>
        <taxon>Pseudomonas</taxon>
    </lineage>
</organism>
<reference evidence="2" key="1">
    <citation type="submission" date="2023-03" db="EMBL/GenBank/DDBJ databases">
        <title>Andean soil-derived lignocellulolytic bacterial consortium as a source of novel taxa and putative plastic-active enzymes.</title>
        <authorList>
            <person name="Diaz-Garcia L."/>
            <person name="Chuvochina M."/>
            <person name="Feuerriegel G."/>
            <person name="Bunk B."/>
            <person name="Sproer C."/>
            <person name="Streit W.R."/>
            <person name="Rodriguez L.M."/>
            <person name="Overmann J."/>
            <person name="Jimenez D.J."/>
        </authorList>
    </citation>
    <scope>NUCLEOTIDE SEQUENCE</scope>
    <source>
        <strain evidence="2">MAG 876</strain>
    </source>
</reference>
<sequence>MSKYSPFADFLRSQTADTIEISFDQLGSLVGGLPASAWNHDAWWANSSPGDSHTWAHQWAAAGWKCVSAKRRLGVAVFQRSGTNAVRRIPVGELRNVTPEHVWMAVQALLNGVKAEGFAPSTDYDLIVDEGIRLAPRHVFGIAATSAFGFEVTPAHFAGGLGTFCFELLEECGYKIIEKGEVTQLEVGGSEEFRWSEGSPKLVTHLRRERAPGLSKAKKSWFVRNFGRLYCEICKLDPIKVYGEIGASCIEVHHSSTHIANMGGGHKTALEDLQCLCANCHRIEHRRLRESSQE</sequence>
<feature type="domain" description="DUF7662" evidence="1">
    <location>
        <begin position="4"/>
        <end position="67"/>
    </location>
</feature>
<evidence type="ECO:0000259" key="1">
    <source>
        <dbReference type="Pfam" id="PF24698"/>
    </source>
</evidence>